<evidence type="ECO:0000259" key="5">
    <source>
        <dbReference type="Pfam" id="PF04542"/>
    </source>
</evidence>
<dbReference type="NCBIfam" id="TIGR02937">
    <property type="entry name" value="sigma70-ECF"/>
    <property type="match status" value="1"/>
</dbReference>
<dbReference type="InterPro" id="IPR014284">
    <property type="entry name" value="RNA_pol_sigma-70_dom"/>
</dbReference>
<dbReference type="CDD" id="cd06171">
    <property type="entry name" value="Sigma70_r4"/>
    <property type="match status" value="1"/>
</dbReference>
<dbReference type="InterPro" id="IPR007627">
    <property type="entry name" value="RNA_pol_sigma70_r2"/>
</dbReference>
<dbReference type="EMBL" id="JAVRHX010000005">
    <property type="protein sequence ID" value="MDT0596148.1"/>
    <property type="molecule type" value="Genomic_DNA"/>
</dbReference>
<reference evidence="7 8" key="1">
    <citation type="submission" date="2023-09" db="EMBL/GenBank/DDBJ databases">
        <authorList>
            <person name="Rey-Velasco X."/>
        </authorList>
    </citation>
    <scope>NUCLEOTIDE SEQUENCE [LARGE SCALE GENOMIC DNA]</scope>
    <source>
        <strain evidence="7 8">P117</strain>
    </source>
</reference>
<dbReference type="InterPro" id="IPR039425">
    <property type="entry name" value="RNA_pol_sigma-70-like"/>
</dbReference>
<dbReference type="SUPFAM" id="SSF88659">
    <property type="entry name" value="Sigma3 and sigma4 domains of RNA polymerase sigma factors"/>
    <property type="match status" value="1"/>
</dbReference>
<name>A0ABU2ZU26_9ALTE</name>
<accession>A0ABU2ZU26</accession>
<dbReference type="InterPro" id="IPR013249">
    <property type="entry name" value="RNA_pol_sigma70_r4_t2"/>
</dbReference>
<proteinExistence type="inferred from homology"/>
<evidence type="ECO:0000313" key="8">
    <source>
        <dbReference type="Proteomes" id="UP001253545"/>
    </source>
</evidence>
<evidence type="ECO:0000256" key="1">
    <source>
        <dbReference type="ARBA" id="ARBA00010641"/>
    </source>
</evidence>
<keyword evidence="8" id="KW-1185">Reference proteome</keyword>
<sequence>MALIVKATAGDKAAFKALYDAHLPRIYGLCSRLCADRSQAEDATQEVFIQLWQKIKNFNGESKFSTWLHSVATNITISYIRKQKGWWQKMMNIEDSPYQEQIAEASMNSIDLEALVKRLPERARLVFVLHAIEGYRHEQIAEILDMAIGTSKTQFHRARKLLEEWIDA</sequence>
<dbReference type="Gene3D" id="1.10.1740.10">
    <property type="match status" value="1"/>
</dbReference>
<protein>
    <submittedName>
        <fullName evidence="7">RNA polymerase sigma factor</fullName>
    </submittedName>
</protein>
<organism evidence="7 8">
    <name type="scientific">Glaciecola petra</name>
    <dbReference type="NCBI Taxonomy" id="3075602"/>
    <lineage>
        <taxon>Bacteria</taxon>
        <taxon>Pseudomonadati</taxon>
        <taxon>Pseudomonadota</taxon>
        <taxon>Gammaproteobacteria</taxon>
        <taxon>Alteromonadales</taxon>
        <taxon>Alteromonadaceae</taxon>
        <taxon>Glaciecola</taxon>
    </lineage>
</organism>
<comment type="similarity">
    <text evidence="1">Belongs to the sigma-70 factor family. ECF subfamily.</text>
</comment>
<keyword evidence="4" id="KW-0804">Transcription</keyword>
<evidence type="ECO:0000256" key="3">
    <source>
        <dbReference type="ARBA" id="ARBA00023082"/>
    </source>
</evidence>
<dbReference type="SUPFAM" id="SSF88946">
    <property type="entry name" value="Sigma2 domain of RNA polymerase sigma factors"/>
    <property type="match status" value="1"/>
</dbReference>
<gene>
    <name evidence="7" type="ORF">RM552_14940</name>
</gene>
<dbReference type="InterPro" id="IPR013325">
    <property type="entry name" value="RNA_pol_sigma_r2"/>
</dbReference>
<keyword evidence="3" id="KW-0731">Sigma factor</keyword>
<evidence type="ECO:0000313" key="7">
    <source>
        <dbReference type="EMBL" id="MDT0596148.1"/>
    </source>
</evidence>
<dbReference type="InterPro" id="IPR013324">
    <property type="entry name" value="RNA_pol_sigma_r3/r4-like"/>
</dbReference>
<dbReference type="InterPro" id="IPR036388">
    <property type="entry name" value="WH-like_DNA-bd_sf"/>
</dbReference>
<dbReference type="PANTHER" id="PTHR43133:SF46">
    <property type="entry name" value="RNA POLYMERASE SIGMA-70 FACTOR ECF SUBFAMILY"/>
    <property type="match status" value="1"/>
</dbReference>
<comment type="caution">
    <text evidence="7">The sequence shown here is derived from an EMBL/GenBank/DDBJ whole genome shotgun (WGS) entry which is preliminary data.</text>
</comment>
<feature type="domain" description="RNA polymerase sigma factor 70 region 4 type 2" evidence="6">
    <location>
        <begin position="111"/>
        <end position="162"/>
    </location>
</feature>
<dbReference type="Pfam" id="PF08281">
    <property type="entry name" value="Sigma70_r4_2"/>
    <property type="match status" value="1"/>
</dbReference>
<dbReference type="Gene3D" id="1.10.10.10">
    <property type="entry name" value="Winged helix-like DNA-binding domain superfamily/Winged helix DNA-binding domain"/>
    <property type="match status" value="1"/>
</dbReference>
<evidence type="ECO:0000256" key="4">
    <source>
        <dbReference type="ARBA" id="ARBA00023163"/>
    </source>
</evidence>
<dbReference type="Pfam" id="PF04542">
    <property type="entry name" value="Sigma70_r2"/>
    <property type="match status" value="1"/>
</dbReference>
<dbReference type="Proteomes" id="UP001253545">
    <property type="component" value="Unassembled WGS sequence"/>
</dbReference>
<dbReference type="PANTHER" id="PTHR43133">
    <property type="entry name" value="RNA POLYMERASE ECF-TYPE SIGMA FACTO"/>
    <property type="match status" value="1"/>
</dbReference>
<evidence type="ECO:0000259" key="6">
    <source>
        <dbReference type="Pfam" id="PF08281"/>
    </source>
</evidence>
<evidence type="ECO:0000256" key="2">
    <source>
        <dbReference type="ARBA" id="ARBA00023015"/>
    </source>
</evidence>
<feature type="domain" description="RNA polymerase sigma-70 region 2" evidence="5">
    <location>
        <begin position="18"/>
        <end position="84"/>
    </location>
</feature>
<keyword evidence="2" id="KW-0805">Transcription regulation</keyword>